<protein>
    <recommendedName>
        <fullName evidence="9">FAD/NAD(P)-binding domain-containing protein</fullName>
    </recommendedName>
</protein>
<evidence type="ECO:0000256" key="5">
    <source>
        <dbReference type="ARBA" id="ARBA00023002"/>
    </source>
</evidence>
<evidence type="ECO:0000256" key="4">
    <source>
        <dbReference type="ARBA" id="ARBA00022827"/>
    </source>
</evidence>
<keyword evidence="4" id="KW-0274">FAD</keyword>
<gene>
    <name evidence="7" type="ORF">BHQ10_005340</name>
</gene>
<comment type="cofactor">
    <cofactor evidence="1">
        <name>FAD</name>
        <dbReference type="ChEBI" id="CHEBI:57692"/>
    </cofactor>
</comment>
<dbReference type="InterPro" id="IPR020946">
    <property type="entry name" value="Flavin_mOase-like"/>
</dbReference>
<dbReference type="OrthoDB" id="74360at2759"/>
<dbReference type="InterPro" id="IPR051209">
    <property type="entry name" value="FAD-bind_Monooxygenase_sf"/>
</dbReference>
<dbReference type="EMBL" id="MIKG01000009">
    <property type="protein sequence ID" value="RAO69328.1"/>
    <property type="molecule type" value="Genomic_DNA"/>
</dbReference>
<comment type="similarity">
    <text evidence="2">Belongs to the FAD-binding monooxygenase family.</text>
</comment>
<comment type="caution">
    <text evidence="7">The sequence shown here is derived from an EMBL/GenBank/DDBJ whole genome shotgun (WGS) entry which is preliminary data.</text>
</comment>
<dbReference type="GO" id="GO:0050660">
    <property type="term" value="F:flavin adenine dinucleotide binding"/>
    <property type="evidence" value="ECO:0007669"/>
    <property type="project" value="InterPro"/>
</dbReference>
<dbReference type="Proteomes" id="UP000249363">
    <property type="component" value="Unassembled WGS sequence"/>
</dbReference>
<evidence type="ECO:0000256" key="3">
    <source>
        <dbReference type="ARBA" id="ARBA00022630"/>
    </source>
</evidence>
<reference evidence="7 8" key="1">
    <citation type="journal article" date="2017" name="Biotechnol. Biofuels">
        <title>Differential beta-glucosidase expression as a function of carbon source availability in Talaromyces amestolkiae: a genomic and proteomic approach.</title>
        <authorList>
            <person name="de Eugenio L.I."/>
            <person name="Mendez-Liter J.A."/>
            <person name="Nieto-Dominguez M."/>
            <person name="Alonso L."/>
            <person name="Gil-Munoz J."/>
            <person name="Barriuso J."/>
            <person name="Prieto A."/>
            <person name="Martinez M.J."/>
        </authorList>
    </citation>
    <scope>NUCLEOTIDE SEQUENCE [LARGE SCALE GENOMIC DNA]</scope>
    <source>
        <strain evidence="7 8">CIB</strain>
    </source>
</reference>
<evidence type="ECO:0000313" key="7">
    <source>
        <dbReference type="EMBL" id="RAO69328.1"/>
    </source>
</evidence>
<dbReference type="Gene3D" id="3.50.50.60">
    <property type="entry name" value="FAD/NAD(P)-binding domain"/>
    <property type="match status" value="2"/>
</dbReference>
<keyword evidence="5" id="KW-0560">Oxidoreductase</keyword>
<dbReference type="SUPFAM" id="SSF51905">
    <property type="entry name" value="FAD/NAD(P)-binding domain"/>
    <property type="match status" value="1"/>
</dbReference>
<dbReference type="RefSeq" id="XP_040733844.1">
    <property type="nucleotide sequence ID" value="XM_040877806.1"/>
</dbReference>
<dbReference type="PANTHER" id="PTHR42877">
    <property type="entry name" value="L-ORNITHINE N(5)-MONOOXYGENASE-RELATED"/>
    <property type="match status" value="1"/>
</dbReference>
<evidence type="ECO:0008006" key="9">
    <source>
        <dbReference type="Google" id="ProtNLM"/>
    </source>
</evidence>
<keyword evidence="3" id="KW-0285">Flavoprotein</keyword>
<dbReference type="GO" id="GO:0050661">
    <property type="term" value="F:NADP binding"/>
    <property type="evidence" value="ECO:0007669"/>
    <property type="project" value="InterPro"/>
</dbReference>
<dbReference type="PANTHER" id="PTHR42877:SF6">
    <property type="entry name" value="MONOOXYGENASE, PUTATIVE (AFU_ORTHOLOGUE AFUA_3G15050)-RELATED"/>
    <property type="match status" value="1"/>
</dbReference>
<dbReference type="GO" id="GO:0004499">
    <property type="term" value="F:N,N-dimethylaniline monooxygenase activity"/>
    <property type="evidence" value="ECO:0007669"/>
    <property type="project" value="InterPro"/>
</dbReference>
<organism evidence="7 8">
    <name type="scientific">Talaromyces amestolkiae</name>
    <dbReference type="NCBI Taxonomy" id="1196081"/>
    <lineage>
        <taxon>Eukaryota</taxon>
        <taxon>Fungi</taxon>
        <taxon>Dikarya</taxon>
        <taxon>Ascomycota</taxon>
        <taxon>Pezizomycotina</taxon>
        <taxon>Eurotiomycetes</taxon>
        <taxon>Eurotiomycetidae</taxon>
        <taxon>Eurotiales</taxon>
        <taxon>Trichocomaceae</taxon>
        <taxon>Talaromyces</taxon>
        <taxon>Talaromyces sect. Talaromyces</taxon>
    </lineage>
</organism>
<dbReference type="InterPro" id="IPR036188">
    <property type="entry name" value="FAD/NAD-bd_sf"/>
</dbReference>
<evidence type="ECO:0000256" key="1">
    <source>
        <dbReference type="ARBA" id="ARBA00001974"/>
    </source>
</evidence>
<keyword evidence="8" id="KW-1185">Reference proteome</keyword>
<dbReference type="GeneID" id="63794556"/>
<evidence type="ECO:0000256" key="2">
    <source>
        <dbReference type="ARBA" id="ARBA00010139"/>
    </source>
</evidence>
<name>A0A364L0K5_TALAM</name>
<evidence type="ECO:0000256" key="6">
    <source>
        <dbReference type="SAM" id="MobiDB-lite"/>
    </source>
</evidence>
<feature type="region of interest" description="Disordered" evidence="6">
    <location>
        <begin position="13"/>
        <end position="39"/>
    </location>
</feature>
<proteinExistence type="inferred from homology"/>
<accession>A0A364L0K5</accession>
<dbReference type="Pfam" id="PF00743">
    <property type="entry name" value="FMO-like"/>
    <property type="match status" value="1"/>
</dbReference>
<evidence type="ECO:0000313" key="8">
    <source>
        <dbReference type="Proteomes" id="UP000249363"/>
    </source>
</evidence>
<dbReference type="AlphaFoldDB" id="A0A364L0K5"/>
<sequence>MSAVIAKGDLIRSKNLPTSPSKDVSHTRPKTHTQRLASQYPPPLRTVSPAFELEDRPVDQRRAIKAIVTGAGISGVTAGILLPAKVPGLDLVIYERASDVGGVWHSNVYPGVRCDIPSHGQVYQSTFSPSTQWSENYASGSEIKNYWKTLATKYDVWKYIQLNSEVINATWSDAKALWIVQIRQTDPTNGDVVIFQDEADFLITATGRFSEPRLPDVPGIEEFQGHLRHSSQWDPDFDPSGKRVALIGNGASGLQVLPELQKLASHVDHYARSPTWVASSFGGEDLNRDIPISDEVKTRLAASPEEYLKYRKALETRNWGGFTRVIKSSDASQKGRETMEKLMFQRLGNREDLFALAKPGFSPSCRRLTPGPGYLEALTQDNVSYIRNPIERFTANGIRTTDGCERQVDAVICATGAEISCAAAFPIINGNGTDLQAAWTPGGTPGFPDTYLGMAAPSFPNLLFILGPQGGSGFAGTVPNTVENEVTYIAKILRKVSTQGIRTITPSRAAVDDFRAYTESFWPETVLSEECSSWYNGGVKGGRVVALWPGSGSHVNYVRRDVRWEDFDYTYHNGQGNRFAYFGNGRTVRDIRASQSEDIVKDGIDFTTYLKLEAAIDHGVDLRGYHEAWWEV</sequence>